<dbReference type="AlphaFoldDB" id="A0AAV4R901"/>
<keyword evidence="1" id="KW-0472">Membrane</keyword>
<proteinExistence type="predicted"/>
<keyword evidence="3" id="KW-1185">Reference proteome</keyword>
<dbReference type="EMBL" id="BPLQ01005772">
    <property type="protein sequence ID" value="GIY17079.1"/>
    <property type="molecule type" value="Genomic_DNA"/>
</dbReference>
<keyword evidence="1" id="KW-1133">Transmembrane helix</keyword>
<accession>A0AAV4R901</accession>
<sequence length="116" mass="13921">MTDLNYRHYDYIYCNDNVEESDGILIWYDSNASPVSQYFLDGGFFQKFLRIFVILLKWLGVVRAKFYVYTISALSLFVLICMYLGPSLWVLLFFRRIKCVTSLFRRYAKYCPLSWK</sequence>
<evidence type="ECO:0000313" key="3">
    <source>
        <dbReference type="Proteomes" id="UP001054837"/>
    </source>
</evidence>
<gene>
    <name evidence="2" type="ORF">CDAR_251321</name>
</gene>
<protein>
    <submittedName>
        <fullName evidence="2">Uncharacterized protein</fullName>
    </submittedName>
</protein>
<reference evidence="2 3" key="1">
    <citation type="submission" date="2021-06" db="EMBL/GenBank/DDBJ databases">
        <title>Caerostris darwini draft genome.</title>
        <authorList>
            <person name="Kono N."/>
            <person name="Arakawa K."/>
        </authorList>
    </citation>
    <scope>NUCLEOTIDE SEQUENCE [LARGE SCALE GENOMIC DNA]</scope>
</reference>
<evidence type="ECO:0000256" key="1">
    <source>
        <dbReference type="SAM" id="Phobius"/>
    </source>
</evidence>
<feature type="transmembrane region" description="Helical" evidence="1">
    <location>
        <begin position="66"/>
        <end position="94"/>
    </location>
</feature>
<evidence type="ECO:0000313" key="2">
    <source>
        <dbReference type="EMBL" id="GIY17079.1"/>
    </source>
</evidence>
<comment type="caution">
    <text evidence="2">The sequence shown here is derived from an EMBL/GenBank/DDBJ whole genome shotgun (WGS) entry which is preliminary data.</text>
</comment>
<organism evidence="2 3">
    <name type="scientific">Caerostris darwini</name>
    <dbReference type="NCBI Taxonomy" id="1538125"/>
    <lineage>
        <taxon>Eukaryota</taxon>
        <taxon>Metazoa</taxon>
        <taxon>Ecdysozoa</taxon>
        <taxon>Arthropoda</taxon>
        <taxon>Chelicerata</taxon>
        <taxon>Arachnida</taxon>
        <taxon>Araneae</taxon>
        <taxon>Araneomorphae</taxon>
        <taxon>Entelegynae</taxon>
        <taxon>Araneoidea</taxon>
        <taxon>Araneidae</taxon>
        <taxon>Caerostris</taxon>
    </lineage>
</organism>
<name>A0AAV4R901_9ARAC</name>
<keyword evidence="1" id="KW-0812">Transmembrane</keyword>
<dbReference type="Proteomes" id="UP001054837">
    <property type="component" value="Unassembled WGS sequence"/>
</dbReference>